<dbReference type="AlphaFoldDB" id="A0A4C1YME9"/>
<dbReference type="Gene3D" id="2.40.10.10">
    <property type="entry name" value="Trypsin-like serine proteases"/>
    <property type="match status" value="1"/>
</dbReference>
<dbReference type="STRING" id="151549.A0A4C1YME9"/>
<dbReference type="EMBL" id="BGZK01001329">
    <property type="protein sequence ID" value="GBP77386.1"/>
    <property type="molecule type" value="Genomic_DNA"/>
</dbReference>
<keyword evidence="5" id="KW-1015">Disulfide bond</keyword>
<dbReference type="InterPro" id="IPR050430">
    <property type="entry name" value="Peptidase_S1"/>
</dbReference>
<evidence type="ECO:0000259" key="6">
    <source>
        <dbReference type="PROSITE" id="PS50240"/>
    </source>
</evidence>
<dbReference type="GO" id="GO:0006508">
    <property type="term" value="P:proteolysis"/>
    <property type="evidence" value="ECO:0007669"/>
    <property type="project" value="UniProtKB-KW"/>
</dbReference>
<protein>
    <submittedName>
        <fullName evidence="7">Chymotrypsin-1</fullName>
    </submittedName>
</protein>
<name>A0A4C1YME9_EUMVA</name>
<dbReference type="InterPro" id="IPR001254">
    <property type="entry name" value="Trypsin_dom"/>
</dbReference>
<evidence type="ECO:0000313" key="7">
    <source>
        <dbReference type="EMBL" id="GBP77386.1"/>
    </source>
</evidence>
<dbReference type="SUPFAM" id="SSF50494">
    <property type="entry name" value="Trypsin-like serine proteases"/>
    <property type="match status" value="1"/>
</dbReference>
<dbReference type="InterPro" id="IPR009003">
    <property type="entry name" value="Peptidase_S1_PA"/>
</dbReference>
<comment type="caution">
    <text evidence="7">The sequence shown here is derived from an EMBL/GenBank/DDBJ whole genome shotgun (WGS) entry which is preliminary data.</text>
</comment>
<evidence type="ECO:0000256" key="2">
    <source>
        <dbReference type="ARBA" id="ARBA00022670"/>
    </source>
</evidence>
<dbReference type="GO" id="GO:0004252">
    <property type="term" value="F:serine-type endopeptidase activity"/>
    <property type="evidence" value="ECO:0007669"/>
    <property type="project" value="InterPro"/>
</dbReference>
<evidence type="ECO:0000256" key="1">
    <source>
        <dbReference type="ARBA" id="ARBA00004239"/>
    </source>
</evidence>
<feature type="domain" description="Peptidase S1" evidence="6">
    <location>
        <begin position="1"/>
        <end position="85"/>
    </location>
</feature>
<evidence type="ECO:0000313" key="8">
    <source>
        <dbReference type="Proteomes" id="UP000299102"/>
    </source>
</evidence>
<dbReference type="Proteomes" id="UP000299102">
    <property type="component" value="Unassembled WGS sequence"/>
</dbReference>
<organism evidence="7 8">
    <name type="scientific">Eumeta variegata</name>
    <name type="common">Bagworm moth</name>
    <name type="synonym">Eumeta japonica</name>
    <dbReference type="NCBI Taxonomy" id="151549"/>
    <lineage>
        <taxon>Eukaryota</taxon>
        <taxon>Metazoa</taxon>
        <taxon>Ecdysozoa</taxon>
        <taxon>Arthropoda</taxon>
        <taxon>Hexapoda</taxon>
        <taxon>Insecta</taxon>
        <taxon>Pterygota</taxon>
        <taxon>Neoptera</taxon>
        <taxon>Endopterygota</taxon>
        <taxon>Lepidoptera</taxon>
        <taxon>Glossata</taxon>
        <taxon>Ditrysia</taxon>
        <taxon>Tineoidea</taxon>
        <taxon>Psychidae</taxon>
        <taxon>Oiketicinae</taxon>
        <taxon>Eumeta</taxon>
    </lineage>
</organism>
<dbReference type="GO" id="GO:0005576">
    <property type="term" value="C:extracellular region"/>
    <property type="evidence" value="ECO:0007669"/>
    <property type="project" value="UniProtKB-SubCell"/>
</dbReference>
<proteinExistence type="predicted"/>
<evidence type="ECO:0000256" key="4">
    <source>
        <dbReference type="ARBA" id="ARBA00022825"/>
    </source>
</evidence>
<keyword evidence="4" id="KW-0720">Serine protease</keyword>
<keyword evidence="8" id="KW-1185">Reference proteome</keyword>
<keyword evidence="2" id="KW-0645">Protease</keyword>
<dbReference type="PANTHER" id="PTHR24276:SF96">
    <property type="entry name" value="PEPTIDASE S1 DOMAIN-CONTAINING PROTEIN"/>
    <property type="match status" value="1"/>
</dbReference>
<keyword evidence="3" id="KW-0378">Hydrolase</keyword>
<dbReference type="Pfam" id="PF00089">
    <property type="entry name" value="Trypsin"/>
    <property type="match status" value="1"/>
</dbReference>
<dbReference type="OrthoDB" id="8440449at2759"/>
<dbReference type="PROSITE" id="PS50240">
    <property type="entry name" value="TRYPSIN_DOM"/>
    <property type="match status" value="1"/>
</dbReference>
<dbReference type="PROSITE" id="PS00135">
    <property type="entry name" value="TRYPSIN_SER"/>
    <property type="match status" value="1"/>
</dbReference>
<dbReference type="FunFam" id="2.40.10.10:FF:000036">
    <property type="entry name" value="Trypsin beta"/>
    <property type="match status" value="1"/>
</dbReference>
<dbReference type="PANTHER" id="PTHR24276">
    <property type="entry name" value="POLYSERASE-RELATED"/>
    <property type="match status" value="1"/>
</dbReference>
<gene>
    <name evidence="7" type="ORF">EVAR_90609_1</name>
</gene>
<evidence type="ECO:0000256" key="5">
    <source>
        <dbReference type="ARBA" id="ARBA00023157"/>
    </source>
</evidence>
<comment type="subcellular location">
    <subcellularLocation>
        <location evidence="1">Secreted</location>
        <location evidence="1">Extracellular space</location>
    </subcellularLocation>
</comment>
<reference evidence="7 8" key="1">
    <citation type="journal article" date="2019" name="Commun. Biol.">
        <title>The bagworm genome reveals a unique fibroin gene that provides high tensile strength.</title>
        <authorList>
            <person name="Kono N."/>
            <person name="Nakamura H."/>
            <person name="Ohtoshi R."/>
            <person name="Tomita M."/>
            <person name="Numata K."/>
            <person name="Arakawa K."/>
        </authorList>
    </citation>
    <scope>NUCLEOTIDE SEQUENCE [LARGE SCALE GENOMIC DNA]</scope>
</reference>
<sequence length="106" mass="11503">MINVTALSVSDCQEYYQRINPVVDTQICSLTRAGEGACHGDSGGPLIEGDSLVGIVSWGMPCARGYPDVYTRVFAFKTWILDHIAGDLNVDGPDFLHRSSRSISNP</sequence>
<dbReference type="InterPro" id="IPR043504">
    <property type="entry name" value="Peptidase_S1_PA_chymotrypsin"/>
</dbReference>
<dbReference type="InterPro" id="IPR033116">
    <property type="entry name" value="TRYPSIN_SER"/>
</dbReference>
<evidence type="ECO:0000256" key="3">
    <source>
        <dbReference type="ARBA" id="ARBA00022801"/>
    </source>
</evidence>
<accession>A0A4C1YME9</accession>